<dbReference type="GO" id="GO:0031293">
    <property type="term" value="P:membrane protein intracellular domain proteolysis"/>
    <property type="evidence" value="ECO:0007669"/>
    <property type="project" value="TreeGrafter"/>
</dbReference>
<dbReference type="PANTHER" id="PTHR13325">
    <property type="entry name" value="PROTEASE M50 MEMBRANE-BOUND TRANSCRIPTION FACTOR SITE 2 PROTEASE"/>
    <property type="match status" value="1"/>
</dbReference>
<comment type="caution">
    <text evidence="3">The sequence shown here is derived from an EMBL/GenBank/DDBJ whole genome shotgun (WGS) entry which is preliminary data.</text>
</comment>
<dbReference type="PANTHER" id="PTHR13325:SF3">
    <property type="entry name" value="MEMBRANE-BOUND TRANSCRIPTION FACTOR SITE-2 PROTEASE"/>
    <property type="match status" value="1"/>
</dbReference>
<feature type="signal peptide" evidence="2">
    <location>
        <begin position="1"/>
        <end position="17"/>
    </location>
</feature>
<protein>
    <submittedName>
        <fullName evidence="3">Uncharacterized protein</fullName>
    </submittedName>
</protein>
<keyword evidence="1" id="KW-0472">Membrane</keyword>
<dbReference type="GO" id="GO:0005737">
    <property type="term" value="C:cytoplasm"/>
    <property type="evidence" value="ECO:0007669"/>
    <property type="project" value="TreeGrafter"/>
</dbReference>
<name>A0AAE0KPS8_9CHLO</name>
<dbReference type="GO" id="GO:1905897">
    <property type="term" value="P:regulation of response to endoplasmic reticulum stress"/>
    <property type="evidence" value="ECO:0007669"/>
    <property type="project" value="TreeGrafter"/>
</dbReference>
<keyword evidence="2" id="KW-0732">Signal</keyword>
<accession>A0AAE0KPS8</accession>
<evidence type="ECO:0000313" key="3">
    <source>
        <dbReference type="EMBL" id="KAK3256248.1"/>
    </source>
</evidence>
<dbReference type="EMBL" id="LGRX02021842">
    <property type="protein sequence ID" value="KAK3256248.1"/>
    <property type="molecule type" value="Genomic_DNA"/>
</dbReference>
<dbReference type="AlphaFoldDB" id="A0AAE0KPS8"/>
<dbReference type="Proteomes" id="UP001190700">
    <property type="component" value="Unassembled WGS sequence"/>
</dbReference>
<evidence type="ECO:0000313" key="4">
    <source>
        <dbReference type="Proteomes" id="UP001190700"/>
    </source>
</evidence>
<feature type="non-terminal residue" evidence="3">
    <location>
        <position position="1"/>
    </location>
</feature>
<reference evidence="3 4" key="1">
    <citation type="journal article" date="2015" name="Genome Biol. Evol.">
        <title>Comparative Genomics of a Bacterivorous Green Alga Reveals Evolutionary Causalities and Consequences of Phago-Mixotrophic Mode of Nutrition.</title>
        <authorList>
            <person name="Burns J.A."/>
            <person name="Paasch A."/>
            <person name="Narechania A."/>
            <person name="Kim E."/>
        </authorList>
    </citation>
    <scope>NUCLEOTIDE SEQUENCE [LARGE SCALE GENOMIC DNA]</scope>
    <source>
        <strain evidence="3 4">PLY_AMNH</strain>
    </source>
</reference>
<keyword evidence="1" id="KW-1133">Transmembrane helix</keyword>
<gene>
    <name evidence="3" type="ORF">CYMTET_34609</name>
</gene>
<keyword evidence="4" id="KW-1185">Reference proteome</keyword>
<proteinExistence type="predicted"/>
<dbReference type="InterPro" id="IPR001193">
    <property type="entry name" value="MBTPS2"/>
</dbReference>
<dbReference type="GO" id="GO:0004222">
    <property type="term" value="F:metalloendopeptidase activity"/>
    <property type="evidence" value="ECO:0007669"/>
    <property type="project" value="InterPro"/>
</dbReference>
<keyword evidence="1" id="KW-0812">Transmembrane</keyword>
<feature type="chain" id="PRO_5042104604" evidence="2">
    <location>
        <begin position="18"/>
        <end position="342"/>
    </location>
</feature>
<feature type="transmembrane region" description="Helical" evidence="1">
    <location>
        <begin position="314"/>
        <end position="335"/>
    </location>
</feature>
<evidence type="ECO:0000256" key="1">
    <source>
        <dbReference type="SAM" id="Phobius"/>
    </source>
</evidence>
<dbReference type="GO" id="GO:0016020">
    <property type="term" value="C:membrane"/>
    <property type="evidence" value="ECO:0007669"/>
    <property type="project" value="InterPro"/>
</dbReference>
<sequence length="342" mass="36996">VWHNVVLAFLCLMLSAALPRLLSPAYSTNAGMLVVGTREGFASAEALLPAGWVVTSISNCSTSNMQRWQSCLRDLMPSQRKPGRDGGSTGLDALGYWVPGEYVAEAEPCSHIDVDDVAQLGMDAAQHRCSSQRHPPSFICFALSDNIRAPAAAHHGVCLDAKRAARMTRCSANELKDRQDQQPRNVCVWPALPSGSLLVDFVVTQEGHMDALHRTYMGEPELLWQALHVSGYVPRPLLGLNAAGGGHMRHFLRRLVMLAPEVLESMVGYTYQVSAALAVLNAAPVRFLDGEAIIASTVNAAASEHFTLRTQRRVISAFTNVGTILFGAIAIRSALRANRVTG</sequence>
<evidence type="ECO:0000256" key="2">
    <source>
        <dbReference type="SAM" id="SignalP"/>
    </source>
</evidence>
<organism evidence="3 4">
    <name type="scientific">Cymbomonas tetramitiformis</name>
    <dbReference type="NCBI Taxonomy" id="36881"/>
    <lineage>
        <taxon>Eukaryota</taxon>
        <taxon>Viridiplantae</taxon>
        <taxon>Chlorophyta</taxon>
        <taxon>Pyramimonadophyceae</taxon>
        <taxon>Pyramimonadales</taxon>
        <taxon>Pyramimonadaceae</taxon>
        <taxon>Cymbomonas</taxon>
    </lineage>
</organism>